<accession>A0ACB7PJR8</accession>
<protein>
    <submittedName>
        <fullName evidence="1">Uncharacterized protein</fullName>
    </submittedName>
</protein>
<dbReference type="Proteomes" id="UP000724584">
    <property type="component" value="Unassembled WGS sequence"/>
</dbReference>
<name>A0ACB7PJR8_9PEZI</name>
<dbReference type="EMBL" id="JAGIZQ010000001">
    <property type="protein sequence ID" value="KAH6649459.1"/>
    <property type="molecule type" value="Genomic_DNA"/>
</dbReference>
<evidence type="ECO:0000313" key="2">
    <source>
        <dbReference type="Proteomes" id="UP000724584"/>
    </source>
</evidence>
<evidence type="ECO:0000313" key="1">
    <source>
        <dbReference type="EMBL" id="KAH6649459.1"/>
    </source>
</evidence>
<organism evidence="1 2">
    <name type="scientific">Chaetomium tenue</name>
    <dbReference type="NCBI Taxonomy" id="1854479"/>
    <lineage>
        <taxon>Eukaryota</taxon>
        <taxon>Fungi</taxon>
        <taxon>Dikarya</taxon>
        <taxon>Ascomycota</taxon>
        <taxon>Pezizomycotina</taxon>
        <taxon>Sordariomycetes</taxon>
        <taxon>Sordariomycetidae</taxon>
        <taxon>Sordariales</taxon>
        <taxon>Chaetomiaceae</taxon>
        <taxon>Chaetomium</taxon>
    </lineage>
</organism>
<keyword evidence="2" id="KW-1185">Reference proteome</keyword>
<reference evidence="1 2" key="1">
    <citation type="journal article" date="2021" name="Nat. Commun.">
        <title>Genetic determinants of endophytism in the Arabidopsis root mycobiome.</title>
        <authorList>
            <person name="Mesny F."/>
            <person name="Miyauchi S."/>
            <person name="Thiergart T."/>
            <person name="Pickel B."/>
            <person name="Atanasova L."/>
            <person name="Karlsson M."/>
            <person name="Huettel B."/>
            <person name="Barry K.W."/>
            <person name="Haridas S."/>
            <person name="Chen C."/>
            <person name="Bauer D."/>
            <person name="Andreopoulos W."/>
            <person name="Pangilinan J."/>
            <person name="LaButti K."/>
            <person name="Riley R."/>
            <person name="Lipzen A."/>
            <person name="Clum A."/>
            <person name="Drula E."/>
            <person name="Henrissat B."/>
            <person name="Kohler A."/>
            <person name="Grigoriev I.V."/>
            <person name="Martin F.M."/>
            <person name="Hacquard S."/>
        </authorList>
    </citation>
    <scope>NUCLEOTIDE SEQUENCE [LARGE SCALE GENOMIC DNA]</scope>
    <source>
        <strain evidence="1 2">MPI-SDFR-AT-0079</strain>
    </source>
</reference>
<proteinExistence type="predicted"/>
<gene>
    <name evidence="1" type="ORF">F5144DRAFT_6168</name>
</gene>
<sequence length="446" mass="49921">MQTDTMTAPGSPSQSPMRAHKPVRNRLSRREQSKYACFRCQKKKTKCNRPRSNTRCEACIKRNDVCEYDVREGAVSRYAHLKQASEQLEKENGNYKGFLANIFSRPDCEKLEIFRKLGTTENPLSTLEDVNTADGLHSPDVEVARMDAQALQESALKLPAQPWTTVAGDGLVSHLITDFFDRDEGAPFANAISLVDPELFVRDMSLGDATHSEFCSPFLVNTICGLRSLFSDKIRRANQATGTNLTKLFVAQARQHFDVEADKRCLKTVQALYLFFLLTCHLTTDRAGSMYRLAALELLGKLEVEKVLTKPGGKSRVDDEKRRAMYRTYWGIFNFECILCHTYLKPPPLTLLPPACLPDSTGAAMNIFGAPVGLDQPPVVSRISALQYRVVVYNTNPRAPAGDEMDMRVRQDFGESASELFRTEGEGQRSGTSAATEVTREMHRMA</sequence>
<comment type="caution">
    <text evidence="1">The sequence shown here is derived from an EMBL/GenBank/DDBJ whole genome shotgun (WGS) entry which is preliminary data.</text>
</comment>